<accession>A0A7W1XSD5</accession>
<protein>
    <submittedName>
        <fullName evidence="6">ATP-binding cassette domain-containing protein</fullName>
    </submittedName>
</protein>
<evidence type="ECO:0000256" key="3">
    <source>
        <dbReference type="ARBA" id="ARBA00022840"/>
    </source>
</evidence>
<dbReference type="EMBL" id="JACEOL010000027">
    <property type="protein sequence ID" value="MBA4602261.1"/>
    <property type="molecule type" value="Genomic_DNA"/>
</dbReference>
<dbReference type="SUPFAM" id="SSF52540">
    <property type="entry name" value="P-loop containing nucleoside triphosphate hydrolases"/>
    <property type="match status" value="1"/>
</dbReference>
<dbReference type="AlphaFoldDB" id="A0A7W1XSD5"/>
<dbReference type="GO" id="GO:0016887">
    <property type="term" value="F:ATP hydrolysis activity"/>
    <property type="evidence" value="ECO:0007669"/>
    <property type="project" value="InterPro"/>
</dbReference>
<evidence type="ECO:0000256" key="2">
    <source>
        <dbReference type="ARBA" id="ARBA00022741"/>
    </source>
</evidence>
<dbReference type="SMART" id="SM00382">
    <property type="entry name" value="AAA"/>
    <property type="match status" value="1"/>
</dbReference>
<keyword evidence="2" id="KW-0547">Nucleotide-binding</keyword>
<dbReference type="GO" id="GO:0005524">
    <property type="term" value="F:ATP binding"/>
    <property type="evidence" value="ECO:0007669"/>
    <property type="project" value="UniProtKB-KW"/>
</dbReference>
<dbReference type="InterPro" id="IPR027417">
    <property type="entry name" value="P-loop_NTPase"/>
</dbReference>
<keyword evidence="7" id="KW-1185">Reference proteome</keyword>
<proteinExistence type="predicted"/>
<dbReference type="PANTHER" id="PTHR42794">
    <property type="entry name" value="HEMIN IMPORT ATP-BINDING PROTEIN HMUV"/>
    <property type="match status" value="1"/>
</dbReference>
<dbReference type="InterPro" id="IPR003593">
    <property type="entry name" value="AAA+_ATPase"/>
</dbReference>
<keyword evidence="4" id="KW-1278">Translocase</keyword>
<evidence type="ECO:0000313" key="7">
    <source>
        <dbReference type="Proteomes" id="UP000538292"/>
    </source>
</evidence>
<gene>
    <name evidence="6" type="ORF">H2C83_08010</name>
</gene>
<feature type="domain" description="ABC transporter" evidence="5">
    <location>
        <begin position="6"/>
        <end position="258"/>
    </location>
</feature>
<organism evidence="6 7">
    <name type="scientific">Thermoactinomyces mirandus</name>
    <dbReference type="NCBI Taxonomy" id="2756294"/>
    <lineage>
        <taxon>Bacteria</taxon>
        <taxon>Bacillati</taxon>
        <taxon>Bacillota</taxon>
        <taxon>Bacilli</taxon>
        <taxon>Bacillales</taxon>
        <taxon>Thermoactinomycetaceae</taxon>
        <taxon>Thermoactinomyces</taxon>
    </lineage>
</organism>
<dbReference type="RefSeq" id="WP_181739610.1">
    <property type="nucleotide sequence ID" value="NZ_JACEOL010000027.1"/>
</dbReference>
<dbReference type="Gene3D" id="3.40.50.300">
    <property type="entry name" value="P-loop containing nucleotide triphosphate hydrolases"/>
    <property type="match status" value="1"/>
</dbReference>
<dbReference type="Proteomes" id="UP000538292">
    <property type="component" value="Unassembled WGS sequence"/>
</dbReference>
<sequence length="273" mass="31011">MKINWQHVRKIFKQDGHMPEAQFLHTGFMGLLDFSASVREGITVLLGPKGSGKTTLLKLTALQLVPDDGRVTFYINGKQPWVWSRRNFEMPEIAGLLDMKKCIHFTPQIKRLNQTATVESALLKKAQFMRVSHPKKKSAELIARWGLAGYRKLPLNQLSGAVLKRYLLVYGLVAPAPVWLLDEPTDTLDPWGRHLLIQELKKRSRSKGQITVMALEKDLDLAEYGNDLILLESGACRRAGNRKILTSSVPEGTVRAWYEAMQAFSYLRKQRQS</sequence>
<evidence type="ECO:0000313" key="6">
    <source>
        <dbReference type="EMBL" id="MBA4602261.1"/>
    </source>
</evidence>
<keyword evidence="1" id="KW-0813">Transport</keyword>
<dbReference type="PROSITE" id="PS50893">
    <property type="entry name" value="ABC_TRANSPORTER_2"/>
    <property type="match status" value="1"/>
</dbReference>
<evidence type="ECO:0000256" key="4">
    <source>
        <dbReference type="ARBA" id="ARBA00022967"/>
    </source>
</evidence>
<reference evidence="6 7" key="1">
    <citation type="submission" date="2020-07" db="EMBL/GenBank/DDBJ databases">
        <title>Thermoactinomyces phylogeny.</title>
        <authorList>
            <person name="Dunlap C."/>
        </authorList>
    </citation>
    <scope>NUCLEOTIDE SEQUENCE [LARGE SCALE GENOMIC DNA]</scope>
    <source>
        <strain evidence="6 7">AMNI-1</strain>
    </source>
</reference>
<name>A0A7W1XSD5_9BACL</name>
<evidence type="ECO:0000259" key="5">
    <source>
        <dbReference type="PROSITE" id="PS50893"/>
    </source>
</evidence>
<comment type="caution">
    <text evidence="6">The sequence shown here is derived from an EMBL/GenBank/DDBJ whole genome shotgun (WGS) entry which is preliminary data.</text>
</comment>
<dbReference type="PANTHER" id="PTHR42794:SF1">
    <property type="entry name" value="HEMIN IMPORT ATP-BINDING PROTEIN HMUV"/>
    <property type="match status" value="1"/>
</dbReference>
<evidence type="ECO:0000256" key="1">
    <source>
        <dbReference type="ARBA" id="ARBA00022448"/>
    </source>
</evidence>
<keyword evidence="3 6" id="KW-0067">ATP-binding</keyword>
<dbReference type="InterPro" id="IPR003439">
    <property type="entry name" value="ABC_transporter-like_ATP-bd"/>
</dbReference>
<dbReference type="Pfam" id="PF00005">
    <property type="entry name" value="ABC_tran"/>
    <property type="match status" value="1"/>
</dbReference>